<reference evidence="1 2" key="1">
    <citation type="submission" date="2020-07" db="EMBL/GenBank/DDBJ databases">
        <title>Sequencing the genomes of 1000 actinobacteria strains.</title>
        <authorList>
            <person name="Klenk H.-P."/>
        </authorList>
    </citation>
    <scope>NUCLEOTIDE SEQUENCE [LARGE SCALE GENOMIC DNA]</scope>
    <source>
        <strain evidence="1 2">DSM 23871</strain>
    </source>
</reference>
<evidence type="ECO:0000313" key="1">
    <source>
        <dbReference type="EMBL" id="NYD74296.1"/>
    </source>
</evidence>
<proteinExistence type="predicted"/>
<dbReference type="EMBL" id="JACCBJ010000001">
    <property type="protein sequence ID" value="NYD74296.1"/>
    <property type="molecule type" value="Genomic_DNA"/>
</dbReference>
<organism evidence="1 2">
    <name type="scientific">Leifsonia soli</name>
    <dbReference type="NCBI Taxonomy" id="582665"/>
    <lineage>
        <taxon>Bacteria</taxon>
        <taxon>Bacillati</taxon>
        <taxon>Actinomycetota</taxon>
        <taxon>Actinomycetes</taxon>
        <taxon>Micrococcales</taxon>
        <taxon>Microbacteriaceae</taxon>
        <taxon>Leifsonia</taxon>
    </lineage>
</organism>
<gene>
    <name evidence="1" type="ORF">BJ963_001815</name>
</gene>
<protein>
    <submittedName>
        <fullName evidence="1">Uncharacterized protein</fullName>
    </submittedName>
</protein>
<sequence length="200" mass="22431">MTSRAKIRSKLKASVGREKIMKIRRRSRPGYTIDGFVLAIGRRWVLLSQTSDSGHMNGYAAIRISDVQSIRPDRSFRSEFAKTRPDWPPTLPPVSTELDLDSTKGMLRSLLVPGHLLGIERDRRPDAMWIGVPDGLKKKFLYLWEVTPRATWNEGALGYRLKTITSVIFGDQYQAALAAMAGEPPAQAASDWLHDLVKIG</sequence>
<evidence type="ECO:0000313" key="2">
    <source>
        <dbReference type="Proteomes" id="UP000589620"/>
    </source>
</evidence>
<dbReference type="Proteomes" id="UP000589620">
    <property type="component" value="Unassembled WGS sequence"/>
</dbReference>
<name>A0A852SYM5_9MICO</name>
<keyword evidence="2" id="KW-1185">Reference proteome</keyword>
<dbReference type="RefSeq" id="WP_179456127.1">
    <property type="nucleotide sequence ID" value="NZ_BAAAPX010000001.1"/>
</dbReference>
<accession>A0A852SYM5</accession>
<comment type="caution">
    <text evidence="1">The sequence shown here is derived from an EMBL/GenBank/DDBJ whole genome shotgun (WGS) entry which is preliminary data.</text>
</comment>
<dbReference type="AlphaFoldDB" id="A0A852SYM5"/>